<evidence type="ECO:0000313" key="2">
    <source>
        <dbReference type="EMBL" id="CAI6370268.1"/>
    </source>
</evidence>
<reference evidence="2 3" key="1">
    <citation type="submission" date="2023-01" db="EMBL/GenBank/DDBJ databases">
        <authorList>
            <person name="Whitehead M."/>
        </authorList>
    </citation>
    <scope>NUCLEOTIDE SEQUENCE [LARGE SCALE GENOMIC DNA]</scope>
</reference>
<evidence type="ECO:0000313" key="3">
    <source>
        <dbReference type="Proteomes" id="UP001160148"/>
    </source>
</evidence>
<gene>
    <name evidence="2" type="ORF">MEUPH1_LOCUS24403</name>
</gene>
<accession>A0AAV0XPG8</accession>
<dbReference type="AlphaFoldDB" id="A0AAV0XPG8"/>
<keyword evidence="3" id="KW-1185">Reference proteome</keyword>
<dbReference type="Proteomes" id="UP001160148">
    <property type="component" value="Unassembled WGS sequence"/>
</dbReference>
<feature type="chain" id="PRO_5043886162" evidence="1">
    <location>
        <begin position="24"/>
        <end position="96"/>
    </location>
</feature>
<keyword evidence="1" id="KW-0732">Signal</keyword>
<dbReference type="Gene3D" id="1.20.120.20">
    <property type="entry name" value="Apolipoprotein"/>
    <property type="match status" value="1"/>
</dbReference>
<organism evidence="2 3">
    <name type="scientific">Macrosiphum euphorbiae</name>
    <name type="common">potato aphid</name>
    <dbReference type="NCBI Taxonomy" id="13131"/>
    <lineage>
        <taxon>Eukaryota</taxon>
        <taxon>Metazoa</taxon>
        <taxon>Ecdysozoa</taxon>
        <taxon>Arthropoda</taxon>
        <taxon>Hexapoda</taxon>
        <taxon>Insecta</taxon>
        <taxon>Pterygota</taxon>
        <taxon>Neoptera</taxon>
        <taxon>Paraneoptera</taxon>
        <taxon>Hemiptera</taxon>
        <taxon>Sternorrhyncha</taxon>
        <taxon>Aphidomorpha</taxon>
        <taxon>Aphidoidea</taxon>
        <taxon>Aphididae</taxon>
        <taxon>Macrosiphini</taxon>
        <taxon>Macrosiphum</taxon>
    </lineage>
</organism>
<comment type="caution">
    <text evidence="2">The sequence shown here is derived from an EMBL/GenBank/DDBJ whole genome shotgun (WGS) entry which is preliminary data.</text>
</comment>
<sequence>MVAYKVILAVAVVFLAVIVQIQSRPGVETEFTSIFDEVKSITGNIAKVVEDNTANITANITNITTNITNIAANMTTSAKNHLSDFADGIKTEIQSF</sequence>
<feature type="signal peptide" evidence="1">
    <location>
        <begin position="1"/>
        <end position="23"/>
    </location>
</feature>
<evidence type="ECO:0000256" key="1">
    <source>
        <dbReference type="SAM" id="SignalP"/>
    </source>
</evidence>
<proteinExistence type="predicted"/>
<name>A0AAV0XPG8_9HEMI</name>
<protein>
    <submittedName>
        <fullName evidence="2">Uncharacterized protein</fullName>
    </submittedName>
</protein>
<dbReference type="EMBL" id="CARXXK010000306">
    <property type="protein sequence ID" value="CAI6370268.1"/>
    <property type="molecule type" value="Genomic_DNA"/>
</dbReference>